<dbReference type="EMBL" id="JACRSQ010000004">
    <property type="protein sequence ID" value="MBC8542721.1"/>
    <property type="molecule type" value="Genomic_DNA"/>
</dbReference>
<reference evidence="1" key="1">
    <citation type="submission" date="2020-08" db="EMBL/GenBank/DDBJ databases">
        <title>Genome public.</title>
        <authorList>
            <person name="Liu C."/>
            <person name="Sun Q."/>
        </authorList>
    </citation>
    <scope>NUCLEOTIDE SEQUENCE</scope>
    <source>
        <strain evidence="1">NSJ-32</strain>
    </source>
</reference>
<accession>A0A926I186</accession>
<name>A0A926I186_9FIRM</name>
<evidence type="ECO:0000313" key="2">
    <source>
        <dbReference type="Proteomes" id="UP000657006"/>
    </source>
</evidence>
<keyword evidence="2" id="KW-1185">Reference proteome</keyword>
<organism evidence="1 2">
    <name type="scientific">Bianquea renquensis</name>
    <dbReference type="NCBI Taxonomy" id="2763661"/>
    <lineage>
        <taxon>Bacteria</taxon>
        <taxon>Bacillati</taxon>
        <taxon>Bacillota</taxon>
        <taxon>Clostridia</taxon>
        <taxon>Eubacteriales</taxon>
        <taxon>Bianqueaceae</taxon>
        <taxon>Bianquea</taxon>
    </lineage>
</organism>
<dbReference type="AlphaFoldDB" id="A0A926I186"/>
<dbReference type="SUPFAM" id="SSF53474">
    <property type="entry name" value="alpha/beta-Hydrolases"/>
    <property type="match status" value="1"/>
</dbReference>
<dbReference type="RefSeq" id="WP_249289416.1">
    <property type="nucleotide sequence ID" value="NZ_JACRSQ010000004.1"/>
</dbReference>
<dbReference type="Proteomes" id="UP000657006">
    <property type="component" value="Unassembled WGS sequence"/>
</dbReference>
<dbReference type="InterPro" id="IPR029058">
    <property type="entry name" value="AB_hydrolase_fold"/>
</dbReference>
<evidence type="ECO:0000313" key="1">
    <source>
        <dbReference type="EMBL" id="MBC8542721.1"/>
    </source>
</evidence>
<proteinExistence type="predicted"/>
<protein>
    <submittedName>
        <fullName evidence="1">Uncharacterized protein</fullName>
    </submittedName>
</protein>
<comment type="caution">
    <text evidence="1">The sequence shown here is derived from an EMBL/GenBank/DDBJ whole genome shotgun (WGS) entry which is preliminary data.</text>
</comment>
<gene>
    <name evidence="1" type="ORF">H8730_04065</name>
</gene>
<sequence length="866" mass="100145">MKIDEKMKEGITLQLEKEPRRQKAFLVFTVDKILEKEVMLEPDDKIINGYIDACGEWTCNGKTVAKGVIHDKKLSGYNAVDFTEFISESRQIYAVCNFRTSRSVRALLYIGCLCSATVWVNGRCIASGLQDWNDGYIVYMPLEQNDNDVVIRLSVYKDSYYKNRVPLAFSIRTEADPDVSAHPFKDYIRYNTFGKTVVADSGWDCRKTLKYSFMLLPKDFFSRDPSKLQTVSLRDISGMVLFSWEVLNQKTYNIELSKFLKFGPVLVLTLDNLEEGPRKLQTLQVGNLDDLILDIRRDCDDMFYECEQDRLNIESRLKLLEEFEEKYTLKKPFENNNISGFMQTYYELKELLETYNGHFHNYLLAKRYAGVFYRSAYDDSVELYNIALPSTYGDGEKKKMIVFMGMDRYSWYSNYYHDAYASLDAIIVDISCRGFTMGSYIGEVSFLECVKLICDIYDVDTDRIYMVGYAIGSFAAWFTAQTHPDLFAAIAVLSGTPYYNNICNLQNLNIYNVCGDGDNYLEHGLLRAGTYLQEHTKAHYKQIVLPEADDNTVRLFSYNHIIPHWLFQHKRNVAPDTLCYRTERGIHNNCYWMKILSVIDKSMHARLEGVVKGATVYIQTENISALMIKLPNNIKYVRINGMERPYYKTQTGSRIYRVTVGEGVKELFATDPYFHLYGNGLLQIYMSKVSIFVDVTGCEKEREKRIFEMAARSLQHPVSTGTEPYIYINIPIIDNTHQICPADIDENLILIINSSQHNRYKIFLENPFVTFDSNGLCYIGKKFGGEYCAMFILPHMHHLGKYVLCLCTNDPSYLRSFFFARKIQIPTYAQGTTSFYNHCAIFLINGSYKYVKNWGEEMKDLVAKEG</sequence>
<dbReference type="Gene3D" id="3.40.50.1820">
    <property type="entry name" value="alpha/beta hydrolase"/>
    <property type="match status" value="1"/>
</dbReference>